<evidence type="ECO:0000313" key="2">
    <source>
        <dbReference type="EMBL" id="AFV90460.1"/>
    </source>
</evidence>
<dbReference type="SUPFAM" id="SSF52777">
    <property type="entry name" value="CoA-dependent acyltransferases"/>
    <property type="match status" value="2"/>
</dbReference>
<evidence type="ECO:0000313" key="3">
    <source>
        <dbReference type="Proteomes" id="UP000000214"/>
    </source>
</evidence>
<dbReference type="PATRIC" id="fig|1171373.8.peg.2646"/>
<dbReference type="GO" id="GO:0016740">
    <property type="term" value="F:transferase activity"/>
    <property type="evidence" value="ECO:0007669"/>
    <property type="project" value="UniProtKB-KW"/>
</dbReference>
<dbReference type="eggNOG" id="COG1020">
    <property type="taxonomic scope" value="Bacteria"/>
</dbReference>
<dbReference type="STRING" id="1171373.PACID_26890"/>
<feature type="domain" description="Condensation" evidence="1">
    <location>
        <begin position="49"/>
        <end position="306"/>
    </location>
</feature>
<dbReference type="Pfam" id="PF00668">
    <property type="entry name" value="Condensation"/>
    <property type="match status" value="1"/>
</dbReference>
<dbReference type="KEGG" id="pbo:PACID_26890"/>
<dbReference type="EMBL" id="CP003493">
    <property type="protein sequence ID" value="AFV90460.1"/>
    <property type="molecule type" value="Genomic_DNA"/>
</dbReference>
<protein>
    <submittedName>
        <fullName evidence="2">GCN5-related N-acetyltransferase</fullName>
    </submittedName>
</protein>
<accession>K7SMN6</accession>
<dbReference type="GO" id="GO:0008610">
    <property type="term" value="P:lipid biosynthetic process"/>
    <property type="evidence" value="ECO:0007669"/>
    <property type="project" value="UniProtKB-ARBA"/>
</dbReference>
<dbReference type="Proteomes" id="UP000000214">
    <property type="component" value="Chromosome"/>
</dbReference>
<evidence type="ECO:0000259" key="1">
    <source>
        <dbReference type="Pfam" id="PF00668"/>
    </source>
</evidence>
<gene>
    <name evidence="2" type="ordered locus">PACID_26890</name>
</gene>
<dbReference type="HOGENOM" id="CLU_036696_0_0_11"/>
<dbReference type="InterPro" id="IPR023213">
    <property type="entry name" value="CAT-like_dom_sf"/>
</dbReference>
<dbReference type="RefSeq" id="WP_015071357.1">
    <property type="nucleotide sequence ID" value="NC_019395.1"/>
</dbReference>
<dbReference type="AlphaFoldDB" id="K7SMN6"/>
<organism evidence="2 3">
    <name type="scientific">Acidipropionibacterium acidipropionici (strain ATCC 4875 / DSM 20272 / JCM 6432 / NBRC 12425 / NCIMB 8070 / 4)</name>
    <name type="common">Propionibacterium acidipropionici</name>
    <dbReference type="NCBI Taxonomy" id="1171373"/>
    <lineage>
        <taxon>Bacteria</taxon>
        <taxon>Bacillati</taxon>
        <taxon>Actinomycetota</taxon>
        <taxon>Actinomycetes</taxon>
        <taxon>Propionibacteriales</taxon>
        <taxon>Propionibacteriaceae</taxon>
        <taxon>Acidipropionibacterium</taxon>
    </lineage>
</organism>
<sequence>MRLTNIAQLNLPFGRLLGYDVAVLSRQGSLPVSFDQRRHVGAGLRPGSWMALSFQVPERLSQDHLEQAWLGVIDRHLTLRSVFEPGPDGPRLHQVEIGPGRWVEHAIATGQPVNAAVRDVLDLACAPYAQPSHRLCVLETAVSTTILIAADHAHVDMWSMLVLARDLLSALAQLGAGHAPELSVVPGFAEHTRALISRQAAPEQVHSRWAEILGAGGDVMPRFPLSLGEPEPFPERVEVRDVLDTAEGAAFEAHARDRQISTLSLAVSVMTKVTLEVADQPLRAVFPVHSRYDETWHDSVGWFITNSVIESSDPEPRAAQAAVREAIRLGSWPLDDILRPWGGMPEAPGMFAISWLDLRRLPVQIDSTSLQAQYVSAVIRTDGVMLWFVFDQQGLHLRCRYPDTRKARRNVGGWLDRTVAGMREVAAAHRGLCQPE</sequence>
<reference evidence="2 3" key="1">
    <citation type="journal article" date="2012" name="BMC Genomics">
        <title>The genome sequence of Propionibacterium acidipropionici provides insights into its biotechnological and industrial potential.</title>
        <authorList>
            <person name="Parizzi L.P."/>
            <person name="Grassi M.C."/>
            <person name="Llerena L.A."/>
            <person name="Carazzolle M.F."/>
            <person name="Queiroz V.L."/>
            <person name="Lunardi I."/>
            <person name="Zeidler A.F."/>
            <person name="Teixeira P.J."/>
            <person name="Mieczkowski P."/>
            <person name="Rincones J."/>
            <person name="Pereira G.A."/>
        </authorList>
    </citation>
    <scope>NUCLEOTIDE SEQUENCE [LARGE SCALE GENOMIC DNA]</scope>
    <source>
        <strain evidence="3">ATCC 4875 / DSM 20272 / JCM 6432 / NBRC 12425 / NCIMB 8070</strain>
    </source>
</reference>
<dbReference type="InterPro" id="IPR001242">
    <property type="entry name" value="Condensation_dom"/>
</dbReference>
<keyword evidence="2" id="KW-0808">Transferase</keyword>
<proteinExistence type="predicted"/>
<dbReference type="Gene3D" id="3.30.559.10">
    <property type="entry name" value="Chloramphenicol acetyltransferase-like domain"/>
    <property type="match status" value="1"/>
</dbReference>
<name>K7SMN6_ACIA4</name>